<gene>
    <name evidence="2" type="ORF">CABS02_13776</name>
</gene>
<dbReference type="AlphaFoldDB" id="A0A9P9X276"/>
<feature type="compositionally biased region" description="Polar residues" evidence="1">
    <location>
        <begin position="51"/>
        <end position="67"/>
    </location>
</feature>
<protein>
    <submittedName>
        <fullName evidence="2">Uncharacterized protein</fullName>
    </submittedName>
</protein>
<comment type="caution">
    <text evidence="2">The sequence shown here is derived from an EMBL/GenBank/DDBJ whole genome shotgun (WGS) entry which is preliminary data.</text>
</comment>
<organism evidence="2 3">
    <name type="scientific">Colletotrichum abscissum</name>
    <dbReference type="NCBI Taxonomy" id="1671311"/>
    <lineage>
        <taxon>Eukaryota</taxon>
        <taxon>Fungi</taxon>
        <taxon>Dikarya</taxon>
        <taxon>Ascomycota</taxon>
        <taxon>Pezizomycotina</taxon>
        <taxon>Sordariomycetes</taxon>
        <taxon>Hypocreomycetidae</taxon>
        <taxon>Glomerellales</taxon>
        <taxon>Glomerellaceae</taxon>
        <taxon>Colletotrichum</taxon>
        <taxon>Colletotrichum acutatum species complex</taxon>
    </lineage>
</organism>
<proteinExistence type="predicted"/>
<feature type="region of interest" description="Disordered" evidence="1">
    <location>
        <begin position="51"/>
        <end position="128"/>
    </location>
</feature>
<feature type="compositionally biased region" description="Pro residues" evidence="1">
    <location>
        <begin position="97"/>
        <end position="113"/>
    </location>
</feature>
<dbReference type="EMBL" id="SDAQ01000165">
    <property type="protein sequence ID" value="KAI3532742.1"/>
    <property type="molecule type" value="Genomic_DNA"/>
</dbReference>
<evidence type="ECO:0000313" key="2">
    <source>
        <dbReference type="EMBL" id="KAI3532742.1"/>
    </source>
</evidence>
<keyword evidence="3" id="KW-1185">Reference proteome</keyword>
<sequence length="128" mass="14131">MHTPKFEGIPPQKWAGECIHSRISVDEQTGDFEENRRASVRDITIFCESRSNINTAASSPSLRQSSAQRQHQLHFRIHLHHHPPDPSQSSSKWFASSPPPSPSWPSSPPPRPAPVGTSASTMMDATAV</sequence>
<feature type="compositionally biased region" description="Polar residues" evidence="1">
    <location>
        <begin position="117"/>
        <end position="128"/>
    </location>
</feature>
<feature type="compositionally biased region" description="Low complexity" evidence="1">
    <location>
        <begin position="87"/>
        <end position="96"/>
    </location>
</feature>
<accession>A0A9P9X276</accession>
<feature type="compositionally biased region" description="Basic residues" evidence="1">
    <location>
        <begin position="71"/>
        <end position="81"/>
    </location>
</feature>
<reference evidence="2" key="1">
    <citation type="submission" date="2019-01" db="EMBL/GenBank/DDBJ databases">
        <title>Colletotrichum abscissum LGMF1257.</title>
        <authorList>
            <person name="Baroncelli R."/>
        </authorList>
    </citation>
    <scope>NUCLEOTIDE SEQUENCE</scope>
    <source>
        <strain evidence="2">Ca142</strain>
    </source>
</reference>
<evidence type="ECO:0000313" key="3">
    <source>
        <dbReference type="Proteomes" id="UP001056436"/>
    </source>
</evidence>
<name>A0A9P9X276_9PEZI</name>
<evidence type="ECO:0000256" key="1">
    <source>
        <dbReference type="SAM" id="MobiDB-lite"/>
    </source>
</evidence>
<dbReference type="Proteomes" id="UP001056436">
    <property type="component" value="Unassembled WGS sequence"/>
</dbReference>